<dbReference type="Proteomes" id="UP001501480">
    <property type="component" value="Unassembled WGS sequence"/>
</dbReference>
<comment type="caution">
    <text evidence="1">The sequence shown here is derived from an EMBL/GenBank/DDBJ whole genome shotgun (WGS) entry which is preliminary data.</text>
</comment>
<evidence type="ECO:0008006" key="3">
    <source>
        <dbReference type="Google" id="ProtNLM"/>
    </source>
</evidence>
<dbReference type="RefSeq" id="WP_344326928.1">
    <property type="nucleotide sequence ID" value="NZ_BAAAPY010000005.1"/>
</dbReference>
<evidence type="ECO:0000313" key="1">
    <source>
        <dbReference type="EMBL" id="GAA2077758.1"/>
    </source>
</evidence>
<name>A0ABN2VYL9_9ACTN</name>
<keyword evidence="2" id="KW-1185">Reference proteome</keyword>
<evidence type="ECO:0000313" key="2">
    <source>
        <dbReference type="Proteomes" id="UP001501480"/>
    </source>
</evidence>
<dbReference type="EMBL" id="BAAAPY010000005">
    <property type="protein sequence ID" value="GAA2077758.1"/>
    <property type="molecule type" value="Genomic_DNA"/>
</dbReference>
<sequence>MTSRMLQHPRFVPVLPSVYRHETHELTPPDWVRAAELTLPPDAVVSHQTRFVRLGLVQGDLFPLHFTVGRDLHLPDLPRIFLHRTLRMPRCTDAGVQLATALIGTAAELPLIDVVCAGDWLLHRGLLRLDSLRRTLVLEHWRPGAPAARQAADLLRSCSRSPMESQVRCLLVAAGLPEPESNADVVDADGQFLACADLYYRWLRLLIEYEGRQHALDAAQFQRDILRYARLRDQGYAYVQVTQAMAASPRVLVETIHRSMRAAGYDGPAPRFGSAWAAMLTAPAPWQHHPRRSRGAA</sequence>
<organism evidence="1 2">
    <name type="scientific">Aeromicrobium halocynthiae</name>
    <dbReference type="NCBI Taxonomy" id="560557"/>
    <lineage>
        <taxon>Bacteria</taxon>
        <taxon>Bacillati</taxon>
        <taxon>Actinomycetota</taxon>
        <taxon>Actinomycetes</taxon>
        <taxon>Propionibacteriales</taxon>
        <taxon>Nocardioidaceae</taxon>
        <taxon>Aeromicrobium</taxon>
    </lineage>
</organism>
<protein>
    <recommendedName>
        <fullName evidence="3">DUF559 domain-containing protein</fullName>
    </recommendedName>
</protein>
<reference evidence="1 2" key="1">
    <citation type="journal article" date="2019" name="Int. J. Syst. Evol. Microbiol.">
        <title>The Global Catalogue of Microorganisms (GCM) 10K type strain sequencing project: providing services to taxonomists for standard genome sequencing and annotation.</title>
        <authorList>
            <consortium name="The Broad Institute Genomics Platform"/>
            <consortium name="The Broad Institute Genome Sequencing Center for Infectious Disease"/>
            <person name="Wu L."/>
            <person name="Ma J."/>
        </authorList>
    </citation>
    <scope>NUCLEOTIDE SEQUENCE [LARGE SCALE GENOMIC DNA]</scope>
    <source>
        <strain evidence="1 2">JCM 15749</strain>
    </source>
</reference>
<proteinExistence type="predicted"/>
<accession>A0ABN2VYL9</accession>
<gene>
    <name evidence="1" type="ORF">GCM10009821_16770</name>
</gene>